<dbReference type="InterPro" id="IPR051026">
    <property type="entry name" value="PI/PC_transfer"/>
</dbReference>
<gene>
    <name evidence="3" type="ORF">K7X08_016127</name>
</gene>
<dbReference type="PANTHER" id="PTHR45657">
    <property type="entry name" value="CRAL-TRIO DOMAIN-CONTAINING PROTEIN YKL091C-RELATED"/>
    <property type="match status" value="1"/>
</dbReference>
<proteinExistence type="predicted"/>
<protein>
    <recommendedName>
        <fullName evidence="2">CRAL/TRIO N-terminal domain-containing protein</fullName>
    </recommendedName>
</protein>
<dbReference type="EMBL" id="JAJAGQ010000019">
    <property type="protein sequence ID" value="KAJ8534399.1"/>
    <property type="molecule type" value="Genomic_DNA"/>
</dbReference>
<name>A0A9Q1LD47_9SOLA</name>
<comment type="subcellular location">
    <subcellularLocation>
        <location evidence="1">Endomembrane system</location>
        <topology evidence="1">Peripheral membrane protein</topology>
    </subcellularLocation>
</comment>
<dbReference type="AlphaFoldDB" id="A0A9Q1LD47"/>
<dbReference type="InterPro" id="IPR011074">
    <property type="entry name" value="CRAL/TRIO_N_dom"/>
</dbReference>
<dbReference type="Proteomes" id="UP001152561">
    <property type="component" value="Unassembled WGS sequence"/>
</dbReference>
<feature type="domain" description="CRAL/TRIO N-terminal" evidence="2">
    <location>
        <begin position="50"/>
        <end position="75"/>
    </location>
</feature>
<dbReference type="OrthoDB" id="1434354at2759"/>
<dbReference type="PANTHER" id="PTHR45657:SF54">
    <property type="entry name" value="CRAL-TRIO DOMAIN-CONTAINING PROTEIN"/>
    <property type="match status" value="1"/>
</dbReference>
<sequence>MSPKRGKRKVDYRFPSVSIEDVRDAKEENVVYELHQQLLDMNLLPPIHDDYHTLLRFLKATDFNIEKTIQMWEEMLNWRKEYEADTILEDSYFEELEEILQYYPQGYHGVDRDGRPVKEEDLLNNYNSGCASPWS</sequence>
<evidence type="ECO:0000256" key="1">
    <source>
        <dbReference type="ARBA" id="ARBA00004184"/>
    </source>
</evidence>
<keyword evidence="4" id="KW-1185">Reference proteome</keyword>
<evidence type="ECO:0000313" key="4">
    <source>
        <dbReference type="Proteomes" id="UP001152561"/>
    </source>
</evidence>
<evidence type="ECO:0000313" key="3">
    <source>
        <dbReference type="EMBL" id="KAJ8534399.1"/>
    </source>
</evidence>
<dbReference type="Pfam" id="PF03765">
    <property type="entry name" value="CRAL_TRIO_N"/>
    <property type="match status" value="1"/>
</dbReference>
<reference evidence="4" key="1">
    <citation type="journal article" date="2023" name="Proc. Natl. Acad. Sci. U.S.A.">
        <title>Genomic and structural basis for evolution of tropane alkaloid biosynthesis.</title>
        <authorList>
            <person name="Wanga Y.-J."/>
            <person name="Taina T."/>
            <person name="Yua J.-Y."/>
            <person name="Lia J."/>
            <person name="Xua B."/>
            <person name="Chenc J."/>
            <person name="D'Auriad J.C."/>
            <person name="Huanga J.-P."/>
            <person name="Huanga S.-X."/>
        </authorList>
    </citation>
    <scope>NUCLEOTIDE SEQUENCE [LARGE SCALE GENOMIC DNA]</scope>
    <source>
        <strain evidence="4">cv. KIB-2019</strain>
    </source>
</reference>
<evidence type="ECO:0000259" key="2">
    <source>
        <dbReference type="SMART" id="SM01100"/>
    </source>
</evidence>
<comment type="caution">
    <text evidence="3">The sequence shown here is derived from an EMBL/GenBank/DDBJ whole genome shotgun (WGS) entry which is preliminary data.</text>
</comment>
<dbReference type="InterPro" id="IPR036273">
    <property type="entry name" value="CRAL/TRIO_N_dom_sf"/>
</dbReference>
<dbReference type="Gene3D" id="3.40.525.10">
    <property type="entry name" value="CRAL-TRIO lipid binding domain"/>
    <property type="match status" value="1"/>
</dbReference>
<dbReference type="SUPFAM" id="SSF46938">
    <property type="entry name" value="CRAL/TRIO N-terminal domain"/>
    <property type="match status" value="1"/>
</dbReference>
<dbReference type="GO" id="GO:0012505">
    <property type="term" value="C:endomembrane system"/>
    <property type="evidence" value="ECO:0007669"/>
    <property type="project" value="UniProtKB-SubCell"/>
</dbReference>
<accession>A0A9Q1LD47</accession>
<dbReference type="SMART" id="SM01100">
    <property type="entry name" value="CRAL_TRIO_N"/>
    <property type="match status" value="1"/>
</dbReference>
<organism evidence="3 4">
    <name type="scientific">Anisodus acutangulus</name>
    <dbReference type="NCBI Taxonomy" id="402998"/>
    <lineage>
        <taxon>Eukaryota</taxon>
        <taxon>Viridiplantae</taxon>
        <taxon>Streptophyta</taxon>
        <taxon>Embryophyta</taxon>
        <taxon>Tracheophyta</taxon>
        <taxon>Spermatophyta</taxon>
        <taxon>Magnoliopsida</taxon>
        <taxon>eudicotyledons</taxon>
        <taxon>Gunneridae</taxon>
        <taxon>Pentapetalae</taxon>
        <taxon>asterids</taxon>
        <taxon>lamiids</taxon>
        <taxon>Solanales</taxon>
        <taxon>Solanaceae</taxon>
        <taxon>Solanoideae</taxon>
        <taxon>Hyoscyameae</taxon>
        <taxon>Anisodus</taxon>
    </lineage>
</organism>
<dbReference type="InterPro" id="IPR036865">
    <property type="entry name" value="CRAL-TRIO_dom_sf"/>
</dbReference>